<evidence type="ECO:0000313" key="3">
    <source>
        <dbReference type="Proteomes" id="UP001333710"/>
    </source>
</evidence>
<evidence type="ECO:0000256" key="1">
    <source>
        <dbReference type="SAM" id="Phobius"/>
    </source>
</evidence>
<keyword evidence="3" id="KW-1185">Reference proteome</keyword>
<keyword evidence="1" id="KW-0472">Membrane</keyword>
<feature type="transmembrane region" description="Helical" evidence="1">
    <location>
        <begin position="40"/>
        <end position="61"/>
    </location>
</feature>
<gene>
    <name evidence="2" type="ORF">MACH26_30450</name>
</gene>
<feature type="transmembrane region" description="Helical" evidence="1">
    <location>
        <begin position="68"/>
        <end position="90"/>
    </location>
</feature>
<keyword evidence="1" id="KW-0812">Transmembrane</keyword>
<accession>A0AA48HLM9</accession>
<dbReference type="AlphaFoldDB" id="A0AA48HLM9"/>
<dbReference type="Proteomes" id="UP001333710">
    <property type="component" value="Chromosome"/>
</dbReference>
<dbReference type="KEGG" id="pmaw:MACH26_30450"/>
<dbReference type="RefSeq" id="WP_338293555.1">
    <property type="nucleotide sequence ID" value="NZ_AP027272.1"/>
</dbReference>
<evidence type="ECO:0008006" key="4">
    <source>
        <dbReference type="Google" id="ProtNLM"/>
    </source>
</evidence>
<sequence>MKIVSVCLLLVGLIHLLPLQGLFGVERIAGLYGVAVNDNNMAILLLHRAVLFGILGGFFIFSAFKPGLQLLAIVVGLISTLSFILIAQLFAPVNSAINKVVIADWIAVVLLLIATTLVLKQRLIK</sequence>
<evidence type="ECO:0000313" key="2">
    <source>
        <dbReference type="EMBL" id="BDX07524.1"/>
    </source>
</evidence>
<organism evidence="2 3">
    <name type="scientific">Planctobacterium marinum</name>
    <dbReference type="NCBI Taxonomy" id="1631968"/>
    <lineage>
        <taxon>Bacteria</taxon>
        <taxon>Pseudomonadati</taxon>
        <taxon>Pseudomonadota</taxon>
        <taxon>Gammaproteobacteria</taxon>
        <taxon>Alteromonadales</taxon>
        <taxon>Alteromonadaceae</taxon>
        <taxon>Planctobacterium</taxon>
    </lineage>
</organism>
<feature type="transmembrane region" description="Helical" evidence="1">
    <location>
        <begin position="96"/>
        <end position="119"/>
    </location>
</feature>
<dbReference type="EMBL" id="AP027272">
    <property type="protein sequence ID" value="BDX07524.1"/>
    <property type="molecule type" value="Genomic_DNA"/>
</dbReference>
<name>A0AA48HLM9_9ALTE</name>
<keyword evidence="1" id="KW-1133">Transmembrane helix</keyword>
<reference evidence="2" key="1">
    <citation type="submission" date="2023-01" db="EMBL/GenBank/DDBJ databases">
        <title>Complete genome sequence of Planctobacterium marinum strain Dej080120_11.</title>
        <authorList>
            <person name="Ueki S."/>
            <person name="Maruyama F."/>
        </authorList>
    </citation>
    <scope>NUCLEOTIDE SEQUENCE</scope>
    <source>
        <strain evidence="2">Dej080120_11</strain>
    </source>
</reference>
<proteinExistence type="predicted"/>
<protein>
    <recommendedName>
        <fullName evidence="4">Phosphopantetheine adenylyltransferase</fullName>
    </recommendedName>
</protein>